<feature type="transmembrane region" description="Helical" evidence="2">
    <location>
        <begin position="271"/>
        <end position="291"/>
    </location>
</feature>
<evidence type="ECO:0000256" key="1">
    <source>
        <dbReference type="SAM" id="MobiDB-lite"/>
    </source>
</evidence>
<sequence>MQEMQQRSSLAASPAANPSPSRPNHDSQPTNASNAASSIPPWVHAHDISDDAPFLPTQPRPTVSISRHDKPPPSHYRLGRKWDGARDAEPGLLGAPISERQKLWEPFMKSGPNPHEVRHDGSWIATPEWMHANMPYLSQEWDDSWDDGNTAQNRLGQGLMYRGKWLISPERQEKTVRLFWRLLLKNPFVPLAFRLTNLAFSVASLAVATTIYVAVNEVNNDPDPDNQCATRASTYMAICLGTVAIPYLGYVTWDEYLSRPLGLRSVAAKTLLLLCDLYFIVFAASNVSLAFDALLDHRWACYDERFRIVGSVGEYVPATCPDNPGICYKQKALSAVLIVGLVAWLLTFSVSTFRVVEKLRPD</sequence>
<keyword evidence="2" id="KW-0812">Transmembrane</keyword>
<organism evidence="3 4">
    <name type="scientific">Acrodontium crateriforme</name>
    <dbReference type="NCBI Taxonomy" id="150365"/>
    <lineage>
        <taxon>Eukaryota</taxon>
        <taxon>Fungi</taxon>
        <taxon>Dikarya</taxon>
        <taxon>Ascomycota</taxon>
        <taxon>Pezizomycotina</taxon>
        <taxon>Dothideomycetes</taxon>
        <taxon>Dothideomycetidae</taxon>
        <taxon>Mycosphaerellales</taxon>
        <taxon>Teratosphaeriaceae</taxon>
        <taxon>Acrodontium</taxon>
    </lineage>
</organism>
<dbReference type="Proteomes" id="UP001303373">
    <property type="component" value="Chromosome 1"/>
</dbReference>
<name>A0AAQ3R991_9PEZI</name>
<feature type="compositionally biased region" description="Basic and acidic residues" evidence="1">
    <location>
        <begin position="80"/>
        <end position="89"/>
    </location>
</feature>
<feature type="compositionally biased region" description="Low complexity" evidence="1">
    <location>
        <begin position="7"/>
        <end position="19"/>
    </location>
</feature>
<evidence type="ECO:0000313" key="3">
    <source>
        <dbReference type="EMBL" id="WPG97762.1"/>
    </source>
</evidence>
<dbReference type="PANTHER" id="PTHR36819">
    <property type="entry name" value="REGULATOR OF PHOSPHOLIPASE D SRF1"/>
    <property type="match status" value="1"/>
</dbReference>
<keyword evidence="2" id="KW-0472">Membrane</keyword>
<feature type="transmembrane region" description="Helical" evidence="2">
    <location>
        <begin position="332"/>
        <end position="356"/>
    </location>
</feature>
<feature type="transmembrane region" description="Helical" evidence="2">
    <location>
        <begin position="191"/>
        <end position="212"/>
    </location>
</feature>
<dbReference type="AlphaFoldDB" id="A0AAQ3R991"/>
<protein>
    <submittedName>
        <fullName evidence="3">Regulator of phospholipase d srf1</fullName>
    </submittedName>
</protein>
<dbReference type="InterPro" id="IPR037737">
    <property type="entry name" value="Srf1"/>
</dbReference>
<gene>
    <name evidence="3" type="ORF">R9X50_00054300</name>
</gene>
<reference evidence="3 4" key="1">
    <citation type="submission" date="2023-11" db="EMBL/GenBank/DDBJ databases">
        <title>An acidophilic fungus is an integral part of prey digestion in a carnivorous sundew plant.</title>
        <authorList>
            <person name="Tsai I.J."/>
        </authorList>
    </citation>
    <scope>NUCLEOTIDE SEQUENCE [LARGE SCALE GENOMIC DNA]</scope>
    <source>
        <strain evidence="3">169a</strain>
    </source>
</reference>
<keyword evidence="4" id="KW-1185">Reference proteome</keyword>
<feature type="region of interest" description="Disordered" evidence="1">
    <location>
        <begin position="1"/>
        <end position="92"/>
    </location>
</feature>
<dbReference type="PANTHER" id="PTHR36819:SF1">
    <property type="entry name" value="REGULATOR OF PHOSPHOLIPASE D SRF1"/>
    <property type="match status" value="1"/>
</dbReference>
<feature type="compositionally biased region" description="Polar residues" evidence="1">
    <location>
        <begin position="26"/>
        <end position="37"/>
    </location>
</feature>
<keyword evidence="2" id="KW-1133">Transmembrane helix</keyword>
<proteinExistence type="predicted"/>
<accession>A0AAQ3R991</accession>
<dbReference type="EMBL" id="CP138580">
    <property type="protein sequence ID" value="WPG97762.1"/>
    <property type="molecule type" value="Genomic_DNA"/>
</dbReference>
<evidence type="ECO:0000256" key="2">
    <source>
        <dbReference type="SAM" id="Phobius"/>
    </source>
</evidence>
<dbReference type="GO" id="GO:0071944">
    <property type="term" value="C:cell periphery"/>
    <property type="evidence" value="ECO:0007669"/>
    <property type="project" value="TreeGrafter"/>
</dbReference>
<dbReference type="GO" id="GO:0000324">
    <property type="term" value="C:fungal-type vacuole"/>
    <property type="evidence" value="ECO:0007669"/>
    <property type="project" value="TreeGrafter"/>
</dbReference>
<evidence type="ECO:0000313" key="4">
    <source>
        <dbReference type="Proteomes" id="UP001303373"/>
    </source>
</evidence>
<feature type="transmembrane region" description="Helical" evidence="2">
    <location>
        <begin position="232"/>
        <end position="250"/>
    </location>
</feature>